<dbReference type="Gene3D" id="3.40.50.720">
    <property type="entry name" value="NAD(P)-binding Rossmann-like Domain"/>
    <property type="match status" value="1"/>
</dbReference>
<reference evidence="5 6" key="1">
    <citation type="submission" date="2019-03" db="EMBL/GenBank/DDBJ databases">
        <authorList>
            <person name="Dong K."/>
        </authorList>
    </citation>
    <scope>NUCLEOTIDE SEQUENCE [LARGE SCALE GENOMIC DNA]</scope>
    <source>
        <strain evidence="6">dk512</strain>
    </source>
</reference>
<evidence type="ECO:0000313" key="5">
    <source>
        <dbReference type="EMBL" id="QBR88876.1"/>
    </source>
</evidence>
<evidence type="ECO:0000256" key="3">
    <source>
        <dbReference type="SAM" id="MobiDB-lite"/>
    </source>
</evidence>
<protein>
    <submittedName>
        <fullName evidence="5">SDR family oxidoreductase</fullName>
    </submittedName>
</protein>
<dbReference type="InterPro" id="IPR002347">
    <property type="entry name" value="SDR_fam"/>
</dbReference>
<dbReference type="CDD" id="cd05233">
    <property type="entry name" value="SDR_c"/>
    <property type="match status" value="1"/>
</dbReference>
<feature type="region of interest" description="Disordered" evidence="3">
    <location>
        <begin position="1"/>
        <end position="42"/>
    </location>
</feature>
<evidence type="ECO:0000259" key="4">
    <source>
        <dbReference type="SMART" id="SM00822"/>
    </source>
</evidence>
<dbReference type="PRINTS" id="PR00081">
    <property type="entry name" value="GDHRDH"/>
</dbReference>
<dbReference type="PROSITE" id="PS00061">
    <property type="entry name" value="ADH_SHORT"/>
    <property type="match status" value="1"/>
</dbReference>
<keyword evidence="6" id="KW-1185">Reference proteome</keyword>
<evidence type="ECO:0000313" key="6">
    <source>
        <dbReference type="Proteomes" id="UP000295748"/>
    </source>
</evidence>
<evidence type="ECO:0000256" key="1">
    <source>
        <dbReference type="ARBA" id="ARBA00006484"/>
    </source>
</evidence>
<dbReference type="InterPro" id="IPR057326">
    <property type="entry name" value="KR_dom"/>
</dbReference>
<evidence type="ECO:0000256" key="2">
    <source>
        <dbReference type="ARBA" id="ARBA00023002"/>
    </source>
</evidence>
<name>A0ABX5SRW8_9MICO</name>
<dbReference type="InterPro" id="IPR020904">
    <property type="entry name" value="Sc_DH/Rdtase_CS"/>
</dbReference>
<dbReference type="Proteomes" id="UP000295748">
    <property type="component" value="Chromosome"/>
</dbReference>
<dbReference type="PRINTS" id="PR00080">
    <property type="entry name" value="SDRFAMILY"/>
</dbReference>
<dbReference type="SMART" id="SM00822">
    <property type="entry name" value="PKS_KR"/>
    <property type="match status" value="1"/>
</dbReference>
<feature type="compositionally biased region" description="Basic and acidic residues" evidence="3">
    <location>
        <begin position="14"/>
        <end position="29"/>
    </location>
</feature>
<keyword evidence="2" id="KW-0560">Oxidoreductase</keyword>
<dbReference type="SUPFAM" id="SSF51735">
    <property type="entry name" value="NAD(P)-binding Rossmann-fold domains"/>
    <property type="match status" value="1"/>
</dbReference>
<proteinExistence type="inferred from homology"/>
<accession>A0ABX5SRW8</accession>
<dbReference type="PANTHER" id="PTHR43639:SF1">
    <property type="entry name" value="SHORT-CHAIN DEHYDROGENASE_REDUCTASE FAMILY PROTEIN"/>
    <property type="match status" value="1"/>
</dbReference>
<dbReference type="EMBL" id="CP038266">
    <property type="protein sequence ID" value="QBR88876.1"/>
    <property type="molecule type" value="Genomic_DNA"/>
</dbReference>
<dbReference type="InterPro" id="IPR036291">
    <property type="entry name" value="NAD(P)-bd_dom_sf"/>
</dbReference>
<dbReference type="Pfam" id="PF13561">
    <property type="entry name" value="adh_short_C2"/>
    <property type="match status" value="1"/>
</dbReference>
<sequence length="305" mass="32118">MGRAGSRRVAGCGPRERGPRGVRLGDRRTVGHTCPSRRPRRGDRIVGERGVMMESSDRVAVITGGAAGIGAAIADALLAAGTRRLVLTYNGSEDAARETVTRLESRGARVIAVRTDVRDEAQVRALAAHCEEEFGRCDLLVNNAGTTRWIPLGDLDAVDDETWNELLSVNVVAAFRTARAFAPLLKASGGVIINIASISAHRGIGSSIPYGVSKAALVQLTRTLAATLGPEIRVNSVSPGTVSTRWQLDHHGDAFAELAAREREVAPLARTLGPEDVAQAVLGLVGAEGVTGVDLIVDGGKHITY</sequence>
<gene>
    <name evidence="5" type="ORF">E4K62_09360</name>
</gene>
<organism evidence="5 6">
    <name type="scientific">Microbacterium wangchenii</name>
    <dbReference type="NCBI Taxonomy" id="2541726"/>
    <lineage>
        <taxon>Bacteria</taxon>
        <taxon>Bacillati</taxon>
        <taxon>Actinomycetota</taxon>
        <taxon>Actinomycetes</taxon>
        <taxon>Micrococcales</taxon>
        <taxon>Microbacteriaceae</taxon>
        <taxon>Microbacterium</taxon>
    </lineage>
</organism>
<comment type="similarity">
    <text evidence="1">Belongs to the short-chain dehydrogenases/reductases (SDR) family.</text>
</comment>
<feature type="domain" description="Ketoreductase" evidence="4">
    <location>
        <begin position="58"/>
        <end position="235"/>
    </location>
</feature>
<dbReference type="PANTHER" id="PTHR43639">
    <property type="entry name" value="OXIDOREDUCTASE, SHORT-CHAIN DEHYDROGENASE/REDUCTASE FAMILY (AFU_ORTHOLOGUE AFUA_5G02870)"/>
    <property type="match status" value="1"/>
</dbReference>